<name>A0A382AWG7_9ZZZZ</name>
<organism evidence="3">
    <name type="scientific">marine metagenome</name>
    <dbReference type="NCBI Taxonomy" id="408172"/>
    <lineage>
        <taxon>unclassified sequences</taxon>
        <taxon>metagenomes</taxon>
        <taxon>ecological metagenomes</taxon>
    </lineage>
</organism>
<protein>
    <recommendedName>
        <fullName evidence="2">Luciferase-like domain-containing protein</fullName>
    </recommendedName>
</protein>
<feature type="domain" description="Luciferase-like" evidence="2">
    <location>
        <begin position="14"/>
        <end position="305"/>
    </location>
</feature>
<accession>A0A382AWG7</accession>
<dbReference type="GO" id="GO:0016705">
    <property type="term" value="F:oxidoreductase activity, acting on paired donors, with incorporation or reduction of molecular oxygen"/>
    <property type="evidence" value="ECO:0007669"/>
    <property type="project" value="InterPro"/>
</dbReference>
<keyword evidence="1" id="KW-0560">Oxidoreductase</keyword>
<dbReference type="EMBL" id="UINC01027064">
    <property type="protein sequence ID" value="SVB05661.1"/>
    <property type="molecule type" value="Genomic_DNA"/>
</dbReference>
<sequence length="332" mass="35398">MEMTDTYSPVGVILHGSTPPEELIDLCRLVEDCEFGELWLSEDYFFLGGISSTAVALQSTERIPVGLGIISAVVRHPAVTAMELSTIARLFPGRMMAGIGHGVPAWTQQMGLYPASPLTSMREAVTAIRRLLEGETLTEEGDYFSFDEVVLTHPAEGVPLYCGVVGPKSLELSGEIADGTVASVVAAPRYLEFARAAIARGAEVSGRDADQHRLPTFALYNVDTDREKAREAAKALLAFYLAAVGPTAMTGVYEVNDQLSDMISRGGPDVVAAEMPEEWLDTFAIAGEPDECAEKITDLLGAGATSVVLAPVPPDNGRELIELTASSVLPLL</sequence>
<evidence type="ECO:0000259" key="2">
    <source>
        <dbReference type="Pfam" id="PF00296"/>
    </source>
</evidence>
<evidence type="ECO:0000256" key="1">
    <source>
        <dbReference type="ARBA" id="ARBA00023002"/>
    </source>
</evidence>
<gene>
    <name evidence="3" type="ORF">METZ01_LOCUS158515</name>
</gene>
<dbReference type="InterPro" id="IPR011251">
    <property type="entry name" value="Luciferase-like_dom"/>
</dbReference>
<dbReference type="PANTHER" id="PTHR43244">
    <property type="match status" value="1"/>
</dbReference>
<reference evidence="3" key="1">
    <citation type="submission" date="2018-05" db="EMBL/GenBank/DDBJ databases">
        <authorList>
            <person name="Lanie J.A."/>
            <person name="Ng W.-L."/>
            <person name="Kazmierczak K.M."/>
            <person name="Andrzejewski T.M."/>
            <person name="Davidsen T.M."/>
            <person name="Wayne K.J."/>
            <person name="Tettelin H."/>
            <person name="Glass J.I."/>
            <person name="Rusch D."/>
            <person name="Podicherti R."/>
            <person name="Tsui H.-C.T."/>
            <person name="Winkler M.E."/>
        </authorList>
    </citation>
    <scope>NUCLEOTIDE SEQUENCE</scope>
</reference>
<dbReference type="InterPro" id="IPR036661">
    <property type="entry name" value="Luciferase-like_sf"/>
</dbReference>
<dbReference type="AlphaFoldDB" id="A0A382AWG7"/>
<dbReference type="InterPro" id="IPR050564">
    <property type="entry name" value="F420-G6PD/mer"/>
</dbReference>
<dbReference type="Gene3D" id="3.20.20.30">
    <property type="entry name" value="Luciferase-like domain"/>
    <property type="match status" value="1"/>
</dbReference>
<proteinExistence type="predicted"/>
<dbReference type="SUPFAM" id="SSF51679">
    <property type="entry name" value="Bacterial luciferase-like"/>
    <property type="match status" value="1"/>
</dbReference>
<dbReference type="PANTHER" id="PTHR43244:SF1">
    <property type="entry name" value="5,10-METHYLENETETRAHYDROMETHANOPTERIN REDUCTASE"/>
    <property type="match status" value="1"/>
</dbReference>
<dbReference type="Pfam" id="PF00296">
    <property type="entry name" value="Bac_luciferase"/>
    <property type="match status" value="1"/>
</dbReference>
<evidence type="ECO:0000313" key="3">
    <source>
        <dbReference type="EMBL" id="SVB05661.1"/>
    </source>
</evidence>
<dbReference type="CDD" id="cd01097">
    <property type="entry name" value="Tetrahydromethanopterin_reductase"/>
    <property type="match status" value="1"/>
</dbReference>